<evidence type="ECO:0000256" key="4">
    <source>
        <dbReference type="ARBA" id="ARBA00022989"/>
    </source>
</evidence>
<comment type="subcellular location">
    <subcellularLocation>
        <location evidence="1">Membrane</location>
        <topology evidence="1">Multi-pass membrane protein</topology>
    </subcellularLocation>
</comment>
<dbReference type="SUPFAM" id="SSF48317">
    <property type="entry name" value="Acid phosphatase/Vanadium-dependent haloperoxidase"/>
    <property type="match status" value="1"/>
</dbReference>
<dbReference type="Pfam" id="PF01569">
    <property type="entry name" value="PAP2"/>
    <property type="match status" value="1"/>
</dbReference>
<evidence type="ECO:0000256" key="3">
    <source>
        <dbReference type="ARBA" id="ARBA00022692"/>
    </source>
</evidence>
<organism evidence="8 9">
    <name type="scientific">Lodderomyces beijingensis</name>
    <dbReference type="NCBI Taxonomy" id="1775926"/>
    <lineage>
        <taxon>Eukaryota</taxon>
        <taxon>Fungi</taxon>
        <taxon>Dikarya</taxon>
        <taxon>Ascomycota</taxon>
        <taxon>Saccharomycotina</taxon>
        <taxon>Pichiomycetes</taxon>
        <taxon>Debaryomycetaceae</taxon>
        <taxon>Candida/Lodderomyces clade</taxon>
        <taxon>Lodderomyces</taxon>
    </lineage>
</organism>
<feature type="transmembrane region" description="Helical" evidence="6">
    <location>
        <begin position="206"/>
        <end position="224"/>
    </location>
</feature>
<dbReference type="SMART" id="SM00014">
    <property type="entry name" value="acidPPc"/>
    <property type="match status" value="1"/>
</dbReference>
<dbReference type="Gene3D" id="1.20.144.10">
    <property type="entry name" value="Phosphatidic acid phosphatase type 2/haloperoxidase"/>
    <property type="match status" value="1"/>
</dbReference>
<dbReference type="PANTHER" id="PTHR10165">
    <property type="entry name" value="LIPID PHOSPHATE PHOSPHATASE"/>
    <property type="match status" value="1"/>
</dbReference>
<dbReference type="InterPro" id="IPR036938">
    <property type="entry name" value="PAP2/HPO_sf"/>
</dbReference>
<name>A0ABP0ZUX0_9ASCO</name>
<evidence type="ECO:0000256" key="6">
    <source>
        <dbReference type="SAM" id="Phobius"/>
    </source>
</evidence>
<reference evidence="8 9" key="1">
    <citation type="submission" date="2024-03" db="EMBL/GenBank/DDBJ databases">
        <authorList>
            <person name="Brejova B."/>
        </authorList>
    </citation>
    <scope>NUCLEOTIDE SEQUENCE [LARGE SCALE GENOMIC DNA]</scope>
    <source>
        <strain evidence="8 9">CBS 14171</strain>
    </source>
</reference>
<comment type="similarity">
    <text evidence="2">Belongs to the PA-phosphatase related phosphoesterase family.</text>
</comment>
<keyword evidence="4 6" id="KW-1133">Transmembrane helix</keyword>
<feature type="transmembrane region" description="Helical" evidence="6">
    <location>
        <begin position="175"/>
        <end position="194"/>
    </location>
</feature>
<evidence type="ECO:0000313" key="8">
    <source>
        <dbReference type="EMBL" id="CAK9440221.1"/>
    </source>
</evidence>
<protein>
    <recommendedName>
        <fullName evidence="7">Phosphatidic acid phosphatase type 2/haloperoxidase domain-containing protein</fullName>
    </recommendedName>
</protein>
<evidence type="ECO:0000256" key="1">
    <source>
        <dbReference type="ARBA" id="ARBA00004141"/>
    </source>
</evidence>
<evidence type="ECO:0000313" key="9">
    <source>
        <dbReference type="Proteomes" id="UP001497383"/>
    </source>
</evidence>
<dbReference type="GeneID" id="92209517"/>
<evidence type="ECO:0000259" key="7">
    <source>
        <dbReference type="SMART" id="SM00014"/>
    </source>
</evidence>
<sequence length="339" mass="38775">MFRDWSLSFRTIQLSGLTTISYAVDVVIYLTMLILSATLGRIVPPRYQEFSIYDISIRYTYFPNVTVPVWLLAIIAGGIPFLQFGAFAIFTRASLRRRFWDFFAGNLCLLGALATQLWAVVLLKNITGLPRPDMMDRCQPIFQELDITQLSTVEICLQPDWNLVMEGFRAFPSGHASTVFCGMVITSLNFAAHLQTFDQRNNSFKVFLTISPTLIAAFVAGTRVSDNRHYLRDVVFGSMLGAFVGFAYYHQYYPSVFNLRNRGRAFPPRRFGINRFLRNVGGFWTFSEGEQINDLNLVEERSLNNDDVEKRLALNSNGEAWRVRDMQDNIHYVNNVLSS</sequence>
<dbReference type="Proteomes" id="UP001497383">
    <property type="component" value="Chromosome 5"/>
</dbReference>
<keyword evidence="9" id="KW-1185">Reference proteome</keyword>
<dbReference type="PANTHER" id="PTHR10165:SF192">
    <property type="entry name" value="PHOSPHATIDIC ACID PHOSPHATASE TYPE 2_HALOPEROXIDASE DOMAIN-CONTAINING PROTEIN"/>
    <property type="match status" value="1"/>
</dbReference>
<feature type="transmembrane region" description="Helical" evidence="6">
    <location>
        <begin position="69"/>
        <end position="90"/>
    </location>
</feature>
<gene>
    <name evidence="8" type="ORF">LODBEIA_P43210</name>
</gene>
<keyword evidence="5 6" id="KW-0472">Membrane</keyword>
<feature type="transmembrane region" description="Helical" evidence="6">
    <location>
        <begin position="102"/>
        <end position="123"/>
    </location>
</feature>
<dbReference type="InterPro" id="IPR043216">
    <property type="entry name" value="PAP-like"/>
</dbReference>
<evidence type="ECO:0000256" key="2">
    <source>
        <dbReference type="ARBA" id="ARBA00008816"/>
    </source>
</evidence>
<dbReference type="InterPro" id="IPR000326">
    <property type="entry name" value="PAP2/HPO"/>
</dbReference>
<feature type="transmembrane region" description="Helical" evidence="6">
    <location>
        <begin position="20"/>
        <end position="43"/>
    </location>
</feature>
<proteinExistence type="inferred from homology"/>
<feature type="transmembrane region" description="Helical" evidence="6">
    <location>
        <begin position="230"/>
        <end position="249"/>
    </location>
</feature>
<dbReference type="CDD" id="cd03390">
    <property type="entry name" value="PAP2_containing_1_like"/>
    <property type="match status" value="1"/>
</dbReference>
<keyword evidence="3 6" id="KW-0812">Transmembrane</keyword>
<feature type="domain" description="Phosphatidic acid phosphatase type 2/haloperoxidase" evidence="7">
    <location>
        <begin position="107"/>
        <end position="249"/>
    </location>
</feature>
<evidence type="ECO:0000256" key="5">
    <source>
        <dbReference type="ARBA" id="ARBA00023136"/>
    </source>
</evidence>
<dbReference type="EMBL" id="OZ022409">
    <property type="protein sequence ID" value="CAK9440221.1"/>
    <property type="molecule type" value="Genomic_DNA"/>
</dbReference>
<accession>A0ABP0ZUX0</accession>
<dbReference type="RefSeq" id="XP_066831259.1">
    <property type="nucleotide sequence ID" value="XM_066974530.1"/>
</dbReference>